<keyword evidence="2" id="KW-1185">Reference proteome</keyword>
<evidence type="ECO:0000313" key="1">
    <source>
        <dbReference type="EMBL" id="ALF00471.1"/>
    </source>
</evidence>
<gene>
    <name evidence="1" type="ORF">SEA_MUFASA_37</name>
</gene>
<evidence type="ECO:0000313" key="2">
    <source>
        <dbReference type="Proteomes" id="UP000203479"/>
    </source>
</evidence>
<dbReference type="KEGG" id="vg:26622567"/>
<protein>
    <submittedName>
        <fullName evidence="1">Uncharacterized protein</fullName>
    </submittedName>
</protein>
<reference evidence="1 2" key="1">
    <citation type="submission" date="2015-08" db="EMBL/GenBank/DDBJ databases">
        <authorList>
            <person name="Bailey A.M."/>
            <person name="Bennett K.E."/>
            <person name="Carter P.S."/>
            <person name="Deans N.C."/>
            <person name="Dyle E.V."/>
            <person name="Florea A."/>
            <person name="Giraldo T.A."/>
            <person name="Hayes M.A."/>
            <person name="Ikejiani J."/>
            <person name="Seawell W.C."/>
            <person name="Shah H."/>
            <person name="Toussaint T.E."/>
            <person name="Coleman D."/>
            <person name="Hammonds-Odie L.P."/>
            <person name="Barrera A.L."/>
            <person name="Serrano M.G."/>
            <person name="Buck G."/>
            <person name="Lee V."/>
            <person name="Wang Y."/>
            <person name="Carvalho R."/>
            <person name="Voegtly L."/>
            <person name="Shi R."/>
            <person name="Duckworth R."/>
            <person name="Johnson A."/>
            <person name="Loviza R."/>
            <person name="Walstead R."/>
            <person name="Shah Z."/>
            <person name="Kiflezghi M."/>
            <person name="Wade K."/>
            <person name="Anders K.R."/>
            <person name="Bradley K.W."/>
            <person name="Asai D.J."/>
            <person name="Bowman C.A."/>
            <person name="Russell D.A."/>
            <person name="Pope W.H."/>
            <person name="Jacobs-Sera D."/>
            <person name="Hendrix R.W."/>
            <person name="Hatfull G.F."/>
        </authorList>
    </citation>
    <scope>NUCLEOTIDE SEQUENCE [LARGE SCALE GENOMIC DNA]</scope>
</reference>
<sequence>MSDNADYSRVFSIDFAKHVVECEGRPFALVKSPVEVTDDDPAPLLAERVTVRDSRGEAPDRRGWVTALGIYTPTLWVALID</sequence>
<proteinExistence type="predicted"/>
<organism evidence="1 2">
    <name type="scientific">Mycobacterium phage Mufasa</name>
    <dbReference type="NCBI Taxonomy" id="1718600"/>
    <lineage>
        <taxon>Viruses</taxon>
        <taxon>Duplodnaviria</taxon>
        <taxon>Heunggongvirae</taxon>
        <taxon>Uroviricota</taxon>
        <taxon>Caudoviricetes</taxon>
        <taxon>Weiservirinae</taxon>
        <taxon>Timquatrovirus</taxon>
        <taxon>Timquatrovirus mufasa</taxon>
    </lineage>
</organism>
<dbReference type="EMBL" id="KT591490">
    <property type="protein sequence ID" value="ALF00471.1"/>
    <property type="molecule type" value="Genomic_DNA"/>
</dbReference>
<accession>A0A0M3UKB0</accession>
<name>A0A0M3UKB0_9CAUD</name>
<dbReference type="RefSeq" id="YP_009195283.1">
    <property type="nucleotide sequence ID" value="NC_028759.1"/>
</dbReference>
<dbReference type="GeneID" id="26622567"/>
<dbReference type="Proteomes" id="UP000203479">
    <property type="component" value="Segment"/>
</dbReference>